<keyword evidence="2" id="KW-0812">Transmembrane</keyword>
<feature type="region of interest" description="Disordered" evidence="1">
    <location>
        <begin position="413"/>
        <end position="451"/>
    </location>
</feature>
<sequence>MGNIVTPDQGLLPLPTYSGTGTSPYPWWLNTALAIWALLALLCCWLLLLLYLLRYCCRWYRHRKYAADRKSLHEQFFGSGSAKGRKNIYVGKDQHFATAPLPPVPPYAIYGGNKGIFRNLHERRIVQDDFYGDTNPYVTAAVIGANNEAFESSSEIISEDEIRNHDINKKSNGVRLLANGRHPITVVSDALSGDVKENVETNIQRNITKNYYINEEQNYFIPKEPLIETSNRLQHDQDIQRLPGLTVTTVNMAAERITDNPNWENVNVDENFNDQNPKKASSAIVTNNPSLLQQDVKYEKQPTIYTHRPVSPEIPRIQHKKLGRQSSVISDDGSTTSEMSGHDSESIYETIRVFTPRKQPLPPLEDEDEYKTAGVDEVEFEIKDLVRLQQTNAKSGGTYDAILSSTNMSHQHLTPRVSSLSSSSTLNNLVSTNSQNDQKNIVSREEEKEETVTETVKTQQIETTFRQIGQHLDESAFFIPLASSIRYHEGQENDDRKIIIPVSTSSVSHEQKPALEHF</sequence>
<reference evidence="3" key="1">
    <citation type="submission" date="2021-02" db="EMBL/GenBank/DDBJ databases">
        <authorList>
            <person name="Nowell W R."/>
        </authorList>
    </citation>
    <scope>NUCLEOTIDE SEQUENCE</scope>
</reference>
<comment type="caution">
    <text evidence="3">The sequence shown here is derived from an EMBL/GenBank/DDBJ whole genome shotgun (WGS) entry which is preliminary data.</text>
</comment>
<keyword evidence="2" id="KW-0472">Membrane</keyword>
<protein>
    <submittedName>
        <fullName evidence="3">Uncharacterized protein</fullName>
    </submittedName>
</protein>
<organism evidence="3 4">
    <name type="scientific">Rotaria sordida</name>
    <dbReference type="NCBI Taxonomy" id="392033"/>
    <lineage>
        <taxon>Eukaryota</taxon>
        <taxon>Metazoa</taxon>
        <taxon>Spiralia</taxon>
        <taxon>Gnathifera</taxon>
        <taxon>Rotifera</taxon>
        <taxon>Eurotatoria</taxon>
        <taxon>Bdelloidea</taxon>
        <taxon>Philodinida</taxon>
        <taxon>Philodinidae</taxon>
        <taxon>Rotaria</taxon>
    </lineage>
</organism>
<gene>
    <name evidence="3" type="ORF">JXQ802_LOCUS23527</name>
</gene>
<feature type="region of interest" description="Disordered" evidence="1">
    <location>
        <begin position="321"/>
        <end position="344"/>
    </location>
</feature>
<name>A0A814V7X7_9BILA</name>
<dbReference type="Proteomes" id="UP000663870">
    <property type="component" value="Unassembled WGS sequence"/>
</dbReference>
<keyword evidence="2" id="KW-1133">Transmembrane helix</keyword>
<feature type="transmembrane region" description="Helical" evidence="2">
    <location>
        <begin position="33"/>
        <end position="53"/>
    </location>
</feature>
<keyword evidence="4" id="KW-1185">Reference proteome</keyword>
<feature type="compositionally biased region" description="Polar residues" evidence="1">
    <location>
        <begin position="324"/>
        <end position="339"/>
    </location>
</feature>
<evidence type="ECO:0000313" key="4">
    <source>
        <dbReference type="Proteomes" id="UP000663870"/>
    </source>
</evidence>
<feature type="compositionally biased region" description="Low complexity" evidence="1">
    <location>
        <begin position="417"/>
        <end position="434"/>
    </location>
</feature>
<evidence type="ECO:0000313" key="3">
    <source>
        <dbReference type="EMBL" id="CAF1184354.1"/>
    </source>
</evidence>
<dbReference type="AlphaFoldDB" id="A0A814V7X7"/>
<evidence type="ECO:0000256" key="2">
    <source>
        <dbReference type="SAM" id="Phobius"/>
    </source>
</evidence>
<proteinExistence type="predicted"/>
<accession>A0A814V7X7</accession>
<dbReference type="EMBL" id="CAJNOL010000742">
    <property type="protein sequence ID" value="CAF1184354.1"/>
    <property type="molecule type" value="Genomic_DNA"/>
</dbReference>
<evidence type="ECO:0000256" key="1">
    <source>
        <dbReference type="SAM" id="MobiDB-lite"/>
    </source>
</evidence>